<evidence type="ECO:0000313" key="3">
    <source>
        <dbReference type="EMBL" id="AKJ00642.1"/>
    </source>
</evidence>
<dbReference type="PANTHER" id="PTHR33269:SF17">
    <property type="entry name" value="NADH-UBIQUINONE OXIDOREDUCTASE CHAIN 6"/>
    <property type="match status" value="1"/>
</dbReference>
<feature type="transmembrane region" description="Helical" evidence="2">
    <location>
        <begin position="32"/>
        <end position="53"/>
    </location>
</feature>
<keyword evidence="6" id="KW-1185">Reference proteome</keyword>
<keyword evidence="2" id="KW-1003">Cell membrane</keyword>
<keyword evidence="2" id="KW-0874">Quinone</keyword>
<dbReference type="GO" id="GO:0008137">
    <property type="term" value="F:NADH dehydrogenase (ubiquinone) activity"/>
    <property type="evidence" value="ECO:0007669"/>
    <property type="project" value="UniProtKB-UniRule"/>
</dbReference>
<reference evidence="4 6" key="2">
    <citation type="submission" date="2018-08" db="EMBL/GenBank/DDBJ databases">
        <title>Genomic Encyclopedia of Archaeal and Bacterial Type Strains, Phase II (KMG-II): from individual species to whole genera.</title>
        <authorList>
            <person name="Goeker M."/>
        </authorList>
    </citation>
    <scope>NUCLEOTIDE SEQUENCE [LARGE SCALE GENOMIC DNA]</scope>
    <source>
        <strain evidence="4 6">DSM 2261</strain>
    </source>
</reference>
<keyword evidence="2" id="KW-0472">Membrane</keyword>
<feature type="transmembrane region" description="Helical" evidence="2">
    <location>
        <begin position="59"/>
        <end position="79"/>
    </location>
</feature>
<comment type="catalytic activity">
    <reaction evidence="2">
        <text>a quinone + NADH + 5 H(+)(in) = a quinol + NAD(+) + 4 H(+)(out)</text>
        <dbReference type="Rhea" id="RHEA:57888"/>
        <dbReference type="ChEBI" id="CHEBI:15378"/>
        <dbReference type="ChEBI" id="CHEBI:24646"/>
        <dbReference type="ChEBI" id="CHEBI:57540"/>
        <dbReference type="ChEBI" id="CHEBI:57945"/>
        <dbReference type="ChEBI" id="CHEBI:132124"/>
    </reaction>
</comment>
<evidence type="ECO:0000313" key="5">
    <source>
        <dbReference type="Proteomes" id="UP000035579"/>
    </source>
</evidence>
<organism evidence="3 5">
    <name type="scientific">Archangium gephyra</name>
    <dbReference type="NCBI Taxonomy" id="48"/>
    <lineage>
        <taxon>Bacteria</taxon>
        <taxon>Pseudomonadati</taxon>
        <taxon>Myxococcota</taxon>
        <taxon>Myxococcia</taxon>
        <taxon>Myxococcales</taxon>
        <taxon>Cystobacterineae</taxon>
        <taxon>Archangiaceae</taxon>
        <taxon>Archangium</taxon>
    </lineage>
</organism>
<comment type="similarity">
    <text evidence="1 2">Belongs to the complex I subunit 6 family.</text>
</comment>
<protein>
    <recommendedName>
        <fullName evidence="2">NADH-quinone oxidoreductase subunit J</fullName>
        <ecNumber evidence="2">7.1.1.-</ecNumber>
    </recommendedName>
</protein>
<feature type="transmembrane region" description="Helical" evidence="2">
    <location>
        <begin position="6"/>
        <end position="25"/>
    </location>
</feature>
<dbReference type="PANTHER" id="PTHR33269">
    <property type="entry name" value="NADH-UBIQUINONE OXIDOREDUCTASE CHAIN 6"/>
    <property type="match status" value="1"/>
</dbReference>
<dbReference type="Pfam" id="PF00499">
    <property type="entry name" value="Oxidored_q3"/>
    <property type="match status" value="1"/>
</dbReference>
<name>A0AAC8TCD5_9BACT</name>
<comment type="function">
    <text evidence="2">NDH-1 shuttles electrons from NADH, via FMN and iron-sulfur (Fe-S) centers, to quinones in the respiratory chain. Couples the redox reaction to proton translocation (for every two electrons transferred, four hydrogen ions are translocated across the cytoplasmic membrane), and thus conserves the redox energy in a proton gradient.</text>
</comment>
<dbReference type="InterPro" id="IPR042106">
    <property type="entry name" value="Nuo/plastoQ_OxRdtase_6_NuoJ"/>
</dbReference>
<dbReference type="Gene3D" id="1.20.120.1200">
    <property type="entry name" value="NADH-ubiquinone/plastoquinone oxidoreductase chain 6, subunit NuoJ"/>
    <property type="match status" value="1"/>
</dbReference>
<evidence type="ECO:0000256" key="2">
    <source>
        <dbReference type="RuleBase" id="RU004429"/>
    </source>
</evidence>
<dbReference type="KEGG" id="age:AA314_02268"/>
<keyword evidence="2" id="KW-0520">NAD</keyword>
<dbReference type="Proteomes" id="UP000256345">
    <property type="component" value="Unassembled WGS sequence"/>
</dbReference>
<dbReference type="GO" id="GO:0005886">
    <property type="term" value="C:plasma membrane"/>
    <property type="evidence" value="ECO:0007669"/>
    <property type="project" value="UniProtKB-SubCell"/>
</dbReference>
<keyword evidence="2" id="KW-1133">Transmembrane helix</keyword>
<keyword evidence="2" id="KW-0812">Transmembrane</keyword>
<dbReference type="InterPro" id="IPR001457">
    <property type="entry name" value="NADH_UbQ/plastoQ_OxRdtase_su6"/>
</dbReference>
<accession>A0AAC8TCD5</accession>
<sequence length="171" mass="17850">MNVELVLFGAFALLTLLSAGMVIFAKSAISSAMSLVATFFFLAGIYVLLWAHTVAVLQVLVYAGAIMVLFLFVIMLLNLGEETAAGPRLTVSRILGGGAAAGLLVVLVMAIWRMPASTTTFTGAQAVASGFGTLPAIGQVIYTQWLLPFEAVSLLLLVAMVGAVVVAKSRI</sequence>
<proteinExistence type="inferred from homology"/>
<evidence type="ECO:0000313" key="4">
    <source>
        <dbReference type="EMBL" id="REG20686.1"/>
    </source>
</evidence>
<dbReference type="EMBL" id="QUMU01000020">
    <property type="protein sequence ID" value="REG20686.1"/>
    <property type="molecule type" value="Genomic_DNA"/>
</dbReference>
<dbReference type="Proteomes" id="UP000035579">
    <property type="component" value="Chromosome"/>
</dbReference>
<evidence type="ECO:0000256" key="1">
    <source>
        <dbReference type="ARBA" id="ARBA00005698"/>
    </source>
</evidence>
<evidence type="ECO:0000313" key="6">
    <source>
        <dbReference type="Proteomes" id="UP000256345"/>
    </source>
</evidence>
<comment type="subcellular location">
    <subcellularLocation>
        <location evidence="2">Cell membrane</location>
        <topology evidence="2">Multi-pass membrane protein</topology>
    </subcellularLocation>
</comment>
<feature type="transmembrane region" description="Helical" evidence="2">
    <location>
        <begin position="91"/>
        <end position="112"/>
    </location>
</feature>
<reference evidence="3 5" key="1">
    <citation type="submission" date="2015-05" db="EMBL/GenBank/DDBJ databases">
        <title>Genome assembly of Archangium gephyra DSM 2261.</title>
        <authorList>
            <person name="Sharma G."/>
            <person name="Subramanian S."/>
        </authorList>
    </citation>
    <scope>NUCLEOTIDE SEQUENCE [LARGE SCALE GENOMIC DNA]</scope>
    <source>
        <strain evidence="3 5">DSM 2261</strain>
    </source>
</reference>
<gene>
    <name evidence="3" type="ORF">AA314_02268</name>
    <name evidence="4" type="ORF">ATI61_12042</name>
</gene>
<dbReference type="GO" id="GO:0048038">
    <property type="term" value="F:quinone binding"/>
    <property type="evidence" value="ECO:0007669"/>
    <property type="project" value="UniProtKB-UniRule"/>
</dbReference>
<dbReference type="RefSeq" id="WP_047855417.1">
    <property type="nucleotide sequence ID" value="NZ_CP011509.1"/>
</dbReference>
<dbReference type="AlphaFoldDB" id="A0AAC8TCD5"/>
<feature type="transmembrane region" description="Helical" evidence="2">
    <location>
        <begin position="145"/>
        <end position="167"/>
    </location>
</feature>
<dbReference type="EMBL" id="CP011509">
    <property type="protein sequence ID" value="AKJ00642.1"/>
    <property type="molecule type" value="Genomic_DNA"/>
</dbReference>
<dbReference type="EC" id="7.1.1.-" evidence="2"/>